<organism evidence="4 5">
    <name type="scientific">Operophtera brumata</name>
    <name type="common">Winter moth</name>
    <name type="synonym">Phalaena brumata</name>
    <dbReference type="NCBI Taxonomy" id="104452"/>
    <lineage>
        <taxon>Eukaryota</taxon>
        <taxon>Metazoa</taxon>
        <taxon>Ecdysozoa</taxon>
        <taxon>Arthropoda</taxon>
        <taxon>Hexapoda</taxon>
        <taxon>Insecta</taxon>
        <taxon>Pterygota</taxon>
        <taxon>Neoptera</taxon>
        <taxon>Endopterygota</taxon>
        <taxon>Lepidoptera</taxon>
        <taxon>Glossata</taxon>
        <taxon>Ditrysia</taxon>
        <taxon>Geometroidea</taxon>
        <taxon>Geometridae</taxon>
        <taxon>Larentiinae</taxon>
        <taxon>Operophtera</taxon>
    </lineage>
</organism>
<dbReference type="EMBL" id="JTDY01006578">
    <property type="protein sequence ID" value="KOB65875.1"/>
    <property type="molecule type" value="Genomic_DNA"/>
</dbReference>
<evidence type="ECO:0000256" key="1">
    <source>
        <dbReference type="ARBA" id="ARBA00022690"/>
    </source>
</evidence>
<dbReference type="SUPFAM" id="SSF56574">
    <property type="entry name" value="Serpins"/>
    <property type="match status" value="1"/>
</dbReference>
<dbReference type="InterPro" id="IPR042185">
    <property type="entry name" value="Serpin_sf_2"/>
</dbReference>
<protein>
    <recommendedName>
        <fullName evidence="3">Serpin domain-containing protein</fullName>
    </recommendedName>
</protein>
<dbReference type="InterPro" id="IPR042178">
    <property type="entry name" value="Serpin_sf_1"/>
</dbReference>
<dbReference type="AlphaFoldDB" id="A0A0L7KS13"/>
<dbReference type="PROSITE" id="PS00284">
    <property type="entry name" value="SERPIN"/>
    <property type="match status" value="1"/>
</dbReference>
<dbReference type="Gene3D" id="3.30.497.10">
    <property type="entry name" value="Antithrombin, subunit I, domain 2"/>
    <property type="match status" value="1"/>
</dbReference>
<reference evidence="4 5" key="1">
    <citation type="journal article" date="2015" name="Genome Biol. Evol.">
        <title>The genome of winter moth (Operophtera brumata) provides a genomic perspective on sexual dimorphism and phenology.</title>
        <authorList>
            <person name="Derks M.F."/>
            <person name="Smit S."/>
            <person name="Salis L."/>
            <person name="Schijlen E."/>
            <person name="Bossers A."/>
            <person name="Mateman C."/>
            <person name="Pijl A.S."/>
            <person name="de Ridder D."/>
            <person name="Groenen M.A."/>
            <person name="Visser M.E."/>
            <person name="Megens H.J."/>
        </authorList>
    </citation>
    <scope>NUCLEOTIDE SEQUENCE [LARGE SCALE GENOMIC DNA]</scope>
    <source>
        <strain evidence="4">WM2013NL</strain>
        <tissue evidence="4">Head and thorax</tissue>
    </source>
</reference>
<keyword evidence="5" id="KW-1185">Reference proteome</keyword>
<dbReference type="InterPro" id="IPR000215">
    <property type="entry name" value="Serpin_fam"/>
</dbReference>
<dbReference type="InterPro" id="IPR023796">
    <property type="entry name" value="Serpin_dom"/>
</dbReference>
<feature type="domain" description="Serpin" evidence="3">
    <location>
        <begin position="1"/>
        <end position="190"/>
    </location>
</feature>
<sequence>MIALPYNDSITTMYVIKPIFPNRLSLLDLMNRLDYAKIDKLTNQMENSKSVIRFPKMDLQNKVKLEKALKALGVQSLFTPGGANFALMVDSNTVPNKTEVDIISRINDEDEDSKGLKELLKSLPNPGMHVDSVLHDVKLTINEYGTEAVAATAGVLARTAKLFYADSPFYMFIRNEKTKLVTFSAAIFDPTA</sequence>
<dbReference type="InterPro" id="IPR023795">
    <property type="entry name" value="Serpin_CS"/>
</dbReference>
<evidence type="ECO:0000313" key="5">
    <source>
        <dbReference type="Proteomes" id="UP000037510"/>
    </source>
</evidence>
<dbReference type="Pfam" id="PF00079">
    <property type="entry name" value="Serpin"/>
    <property type="match status" value="1"/>
</dbReference>
<keyword evidence="1" id="KW-0646">Protease inhibitor</keyword>
<comment type="caution">
    <text evidence="4">The sequence shown here is derived from an EMBL/GenBank/DDBJ whole genome shotgun (WGS) entry which is preliminary data.</text>
</comment>
<accession>A0A0L7KS13</accession>
<dbReference type="PANTHER" id="PTHR11461">
    <property type="entry name" value="SERINE PROTEASE INHIBITOR, SERPIN"/>
    <property type="match status" value="1"/>
</dbReference>
<evidence type="ECO:0000259" key="3">
    <source>
        <dbReference type="Pfam" id="PF00079"/>
    </source>
</evidence>
<dbReference type="InterPro" id="IPR036186">
    <property type="entry name" value="Serpin_sf"/>
</dbReference>
<gene>
    <name evidence="4" type="ORF">OBRU01_22596</name>
</gene>
<dbReference type="Gene3D" id="2.30.39.10">
    <property type="entry name" value="Alpha-1-antitrypsin, domain 1"/>
    <property type="match status" value="2"/>
</dbReference>
<dbReference type="STRING" id="104452.A0A0L7KS13"/>
<evidence type="ECO:0000256" key="2">
    <source>
        <dbReference type="ARBA" id="ARBA00022900"/>
    </source>
</evidence>
<dbReference type="GO" id="GO:0005615">
    <property type="term" value="C:extracellular space"/>
    <property type="evidence" value="ECO:0007669"/>
    <property type="project" value="InterPro"/>
</dbReference>
<name>A0A0L7KS13_OPEBR</name>
<dbReference type="PANTHER" id="PTHR11461:SF342">
    <property type="entry name" value="SERINE PROTEASE INHIBITOR 28DC"/>
    <property type="match status" value="1"/>
</dbReference>
<evidence type="ECO:0000313" key="4">
    <source>
        <dbReference type="EMBL" id="KOB65875.1"/>
    </source>
</evidence>
<keyword evidence="2" id="KW-0722">Serine protease inhibitor</keyword>
<proteinExistence type="predicted"/>
<dbReference type="Proteomes" id="UP000037510">
    <property type="component" value="Unassembled WGS sequence"/>
</dbReference>
<dbReference type="GO" id="GO:0004867">
    <property type="term" value="F:serine-type endopeptidase inhibitor activity"/>
    <property type="evidence" value="ECO:0007669"/>
    <property type="project" value="UniProtKB-KW"/>
</dbReference>